<keyword evidence="6" id="KW-0067">ATP-binding</keyword>
<sequence>MWNAVIVDFITCVFPDNNKGHKIMMASRFVEVTSYFNRDYYKLSFLTDEDSWFLLKLKVFRKKCCPPELAEIGRNIAKKCNGLPLAVVVIAGALLGRTTRREWQLVDENMGEYLINRDVPDSCFRLIKMSYDLLSYYQQACFLYCASFPQGFDIPGWKLIHLSIAEGFIPIQNHLTLEEQAEECLNELTKKNLLMVMEESLDGQIKTCREFCKKEAIEEDIFWAIKNAPDEESLVTKDSGTYRRLCIDSSTLSNFLKELRKEPPMQNVKSFLCFSSNPIDNQTPDMIKSLHKGEFKSLPLMFVKFWNLETLIVHTTYPDSTFEVKVDIWSMMRLRHLHVNAPTKLPPPSASISKERECNIQTLSVIAPQSCTSEVFTRARNLRKLAIRGQVFSLSDNIASRLSELAMLKRLEKLKLVNDDQDDSRVITLPVMVFMLPNTLRKLTLSNTRLNWRDMTKLGPLESLEVLKLRENAFNGEFWEPEIGSFARLQVLWIEKTDLQASRHNFPRLKRLVLIFCEHLEEVPQGLADIPNLQEM</sequence>
<accession>A0A1U8EH97</accession>
<comment type="caution">
    <text evidence="9">The sequence shown here is derived from an EMBL/GenBank/DDBJ whole genome shotgun (WGS) entry which is preliminary data.</text>
</comment>
<organism evidence="9 10">
    <name type="scientific">Capsicum annuum</name>
    <name type="common">Capsicum pepper</name>
    <dbReference type="NCBI Taxonomy" id="4072"/>
    <lineage>
        <taxon>Eukaryota</taxon>
        <taxon>Viridiplantae</taxon>
        <taxon>Streptophyta</taxon>
        <taxon>Embryophyta</taxon>
        <taxon>Tracheophyta</taxon>
        <taxon>Spermatophyta</taxon>
        <taxon>Magnoliopsida</taxon>
        <taxon>eudicotyledons</taxon>
        <taxon>Gunneridae</taxon>
        <taxon>Pentapetalae</taxon>
        <taxon>asterids</taxon>
        <taxon>lamiids</taxon>
        <taxon>Solanales</taxon>
        <taxon>Solanaceae</taxon>
        <taxon>Solanoideae</taxon>
        <taxon>Capsiceae</taxon>
        <taxon>Capsicum</taxon>
    </lineage>
</organism>
<evidence type="ECO:0000256" key="5">
    <source>
        <dbReference type="ARBA" id="ARBA00022821"/>
    </source>
</evidence>
<dbReference type="EMBL" id="AYRZ02000011">
    <property type="protein sequence ID" value="PHT67373.1"/>
    <property type="molecule type" value="Genomic_DNA"/>
</dbReference>
<evidence type="ECO:0000256" key="1">
    <source>
        <dbReference type="ARBA" id="ARBA00008894"/>
    </source>
</evidence>
<dbReference type="Proteomes" id="UP000222542">
    <property type="component" value="Unassembled WGS sequence"/>
</dbReference>
<dbReference type="SMR" id="A0A1U8EH97"/>
<evidence type="ECO:0000313" key="9">
    <source>
        <dbReference type="EMBL" id="PHT67373.1"/>
    </source>
</evidence>
<dbReference type="Gene3D" id="1.10.8.430">
    <property type="entry name" value="Helical domain of apoptotic protease-activating factors"/>
    <property type="match status" value="1"/>
</dbReference>
<evidence type="ECO:0000259" key="7">
    <source>
        <dbReference type="Pfam" id="PF00931"/>
    </source>
</evidence>
<evidence type="ECO:0000256" key="6">
    <source>
        <dbReference type="ARBA" id="ARBA00022840"/>
    </source>
</evidence>
<dbReference type="InterPro" id="IPR002182">
    <property type="entry name" value="NB-ARC"/>
</dbReference>
<dbReference type="InterPro" id="IPR058922">
    <property type="entry name" value="WHD_DRP"/>
</dbReference>
<proteinExistence type="inferred from homology"/>
<reference evidence="9 10" key="1">
    <citation type="journal article" date="2014" name="Nat. Genet.">
        <title>Genome sequence of the hot pepper provides insights into the evolution of pungency in Capsicum species.</title>
        <authorList>
            <person name="Kim S."/>
            <person name="Park M."/>
            <person name="Yeom S.I."/>
            <person name="Kim Y.M."/>
            <person name="Lee J.M."/>
            <person name="Lee H.A."/>
            <person name="Seo E."/>
            <person name="Choi J."/>
            <person name="Cheong K."/>
            <person name="Kim K.T."/>
            <person name="Jung K."/>
            <person name="Lee G.W."/>
            <person name="Oh S.K."/>
            <person name="Bae C."/>
            <person name="Kim S.B."/>
            <person name="Lee H.Y."/>
            <person name="Kim S.Y."/>
            <person name="Kim M.S."/>
            <person name="Kang B.C."/>
            <person name="Jo Y.D."/>
            <person name="Yang H.B."/>
            <person name="Jeong H.J."/>
            <person name="Kang W.H."/>
            <person name="Kwon J.K."/>
            <person name="Shin C."/>
            <person name="Lim J.Y."/>
            <person name="Park J.H."/>
            <person name="Huh J.H."/>
            <person name="Kim J.S."/>
            <person name="Kim B.D."/>
            <person name="Cohen O."/>
            <person name="Paran I."/>
            <person name="Suh M.C."/>
            <person name="Lee S.B."/>
            <person name="Kim Y.K."/>
            <person name="Shin Y."/>
            <person name="Noh S.J."/>
            <person name="Park J."/>
            <person name="Seo Y.S."/>
            <person name="Kwon S.Y."/>
            <person name="Kim H.A."/>
            <person name="Park J.M."/>
            <person name="Kim H.J."/>
            <person name="Choi S.B."/>
            <person name="Bosland P.W."/>
            <person name="Reeves G."/>
            <person name="Jo S.H."/>
            <person name="Lee B.W."/>
            <person name="Cho H.T."/>
            <person name="Choi H.S."/>
            <person name="Lee M.S."/>
            <person name="Yu Y."/>
            <person name="Do Choi Y."/>
            <person name="Park B.S."/>
            <person name="van Deynze A."/>
            <person name="Ashrafi H."/>
            <person name="Hill T."/>
            <person name="Kim W.T."/>
            <person name="Pai H.S."/>
            <person name="Ahn H.K."/>
            <person name="Yeam I."/>
            <person name="Giovannoni J.J."/>
            <person name="Rose J.K."/>
            <person name="Sorensen I."/>
            <person name="Lee S.J."/>
            <person name="Kim R.W."/>
            <person name="Choi I.Y."/>
            <person name="Choi B.S."/>
            <person name="Lim J.S."/>
            <person name="Lee Y.H."/>
            <person name="Choi D."/>
        </authorList>
    </citation>
    <scope>NUCLEOTIDE SEQUENCE [LARGE SCALE GENOMIC DNA]</scope>
    <source>
        <strain evidence="10">cv. CM334</strain>
    </source>
</reference>
<dbReference type="PANTHER" id="PTHR15140:SF56">
    <property type="entry name" value="NB-ARC DOMAIN-CONTAINING PROTEIN"/>
    <property type="match status" value="1"/>
</dbReference>
<dbReference type="InterPro" id="IPR036388">
    <property type="entry name" value="WH-like_DNA-bd_sf"/>
</dbReference>
<dbReference type="OMA" id="FIAINCE"/>
<dbReference type="GO" id="GO:0006952">
    <property type="term" value="P:defense response"/>
    <property type="evidence" value="ECO:0007669"/>
    <property type="project" value="UniProtKB-KW"/>
</dbReference>
<keyword evidence="2" id="KW-0433">Leucine-rich repeat</keyword>
<dbReference type="InterPro" id="IPR032675">
    <property type="entry name" value="LRR_dom_sf"/>
</dbReference>
<keyword evidence="4" id="KW-0547">Nucleotide-binding</keyword>
<keyword evidence="5" id="KW-0611">Plant defense</keyword>
<dbReference type="Gene3D" id="1.10.10.10">
    <property type="entry name" value="Winged helix-like DNA-binding domain superfamily/Winged helix DNA-binding domain"/>
    <property type="match status" value="1"/>
</dbReference>
<keyword evidence="3" id="KW-0677">Repeat</keyword>
<comment type="similarity">
    <text evidence="1">Belongs to the disease resistance NB-LRR family.</text>
</comment>
<gene>
    <name evidence="9" type="ORF">T459_26860</name>
</gene>
<dbReference type="SUPFAM" id="SSF52047">
    <property type="entry name" value="RNI-like"/>
    <property type="match status" value="1"/>
</dbReference>
<evidence type="ECO:0000259" key="8">
    <source>
        <dbReference type="Pfam" id="PF23559"/>
    </source>
</evidence>
<dbReference type="InterPro" id="IPR042197">
    <property type="entry name" value="Apaf_helical"/>
</dbReference>
<dbReference type="AlphaFoldDB" id="A0A1U8EH97"/>
<reference evidence="9 10" key="2">
    <citation type="journal article" date="2017" name="Genome Biol.">
        <title>New reference genome sequences of hot pepper reveal the massive evolution of plant disease-resistance genes by retroduplication.</title>
        <authorList>
            <person name="Kim S."/>
            <person name="Park J."/>
            <person name="Yeom S.I."/>
            <person name="Kim Y.M."/>
            <person name="Seo E."/>
            <person name="Kim K.T."/>
            <person name="Kim M.S."/>
            <person name="Lee J.M."/>
            <person name="Cheong K."/>
            <person name="Shin H.S."/>
            <person name="Kim S.B."/>
            <person name="Han K."/>
            <person name="Lee J."/>
            <person name="Park M."/>
            <person name="Lee H.A."/>
            <person name="Lee H.Y."/>
            <person name="Lee Y."/>
            <person name="Oh S."/>
            <person name="Lee J.H."/>
            <person name="Choi E."/>
            <person name="Choi E."/>
            <person name="Lee S.E."/>
            <person name="Jeon J."/>
            <person name="Kim H."/>
            <person name="Choi G."/>
            <person name="Song H."/>
            <person name="Lee J."/>
            <person name="Lee S.C."/>
            <person name="Kwon J.K."/>
            <person name="Lee H.Y."/>
            <person name="Koo N."/>
            <person name="Hong Y."/>
            <person name="Kim R.W."/>
            <person name="Kang W.H."/>
            <person name="Huh J.H."/>
            <person name="Kang B.C."/>
            <person name="Yang T.J."/>
            <person name="Lee Y.H."/>
            <person name="Bennetzen J.L."/>
            <person name="Choi D."/>
        </authorList>
    </citation>
    <scope>NUCLEOTIDE SEQUENCE [LARGE SCALE GENOMIC DNA]</scope>
    <source>
        <strain evidence="10">cv. CM334</strain>
    </source>
</reference>
<evidence type="ECO:0000256" key="3">
    <source>
        <dbReference type="ARBA" id="ARBA00022737"/>
    </source>
</evidence>
<dbReference type="Gene3D" id="3.80.10.10">
    <property type="entry name" value="Ribonuclease Inhibitor"/>
    <property type="match status" value="1"/>
</dbReference>
<dbReference type="SUPFAM" id="SSF52540">
    <property type="entry name" value="P-loop containing nucleoside triphosphate hydrolases"/>
    <property type="match status" value="1"/>
</dbReference>
<dbReference type="STRING" id="4072.A0A1U8EH97"/>
<dbReference type="Gramene" id="PHT67373">
    <property type="protein sequence ID" value="PHT67373"/>
    <property type="gene ID" value="T459_26860"/>
</dbReference>
<evidence type="ECO:0000256" key="2">
    <source>
        <dbReference type="ARBA" id="ARBA00022614"/>
    </source>
</evidence>
<protein>
    <submittedName>
        <fullName evidence="9">Uncharacterized protein</fullName>
    </submittedName>
</protein>
<feature type="domain" description="Disease resistance protein winged helix" evidence="8">
    <location>
        <begin position="148"/>
        <end position="209"/>
    </location>
</feature>
<evidence type="ECO:0000256" key="4">
    <source>
        <dbReference type="ARBA" id="ARBA00022741"/>
    </source>
</evidence>
<dbReference type="Pfam" id="PF00931">
    <property type="entry name" value="NB-ARC"/>
    <property type="match status" value="1"/>
</dbReference>
<feature type="domain" description="NB-ARC" evidence="7">
    <location>
        <begin position="2"/>
        <end position="63"/>
    </location>
</feature>
<dbReference type="InterPro" id="IPR027417">
    <property type="entry name" value="P-loop_NTPase"/>
</dbReference>
<name>A0A1U8EH97_CAPAN</name>
<dbReference type="PANTHER" id="PTHR15140">
    <property type="entry name" value="TUBULIN-SPECIFIC CHAPERONE E"/>
    <property type="match status" value="1"/>
</dbReference>
<keyword evidence="10" id="KW-1185">Reference proteome</keyword>
<dbReference type="GO" id="GO:0043531">
    <property type="term" value="F:ADP binding"/>
    <property type="evidence" value="ECO:0007669"/>
    <property type="project" value="InterPro"/>
</dbReference>
<evidence type="ECO:0000313" key="10">
    <source>
        <dbReference type="Proteomes" id="UP000222542"/>
    </source>
</evidence>
<dbReference type="Pfam" id="PF23559">
    <property type="entry name" value="WHD_DRP"/>
    <property type="match status" value="1"/>
</dbReference>